<feature type="compositionally biased region" description="Polar residues" evidence="1">
    <location>
        <begin position="76"/>
        <end position="90"/>
    </location>
</feature>
<dbReference type="EMBL" id="JAHIBW010000019">
    <property type="protein sequence ID" value="KAG7301516.1"/>
    <property type="molecule type" value="Genomic_DNA"/>
</dbReference>
<comment type="caution">
    <text evidence="3">The sequence shown here is derived from an EMBL/GenBank/DDBJ whole genome shotgun (WGS) entry which is preliminary data.</text>
</comment>
<feature type="compositionally biased region" description="Low complexity" evidence="1">
    <location>
        <begin position="61"/>
        <end position="75"/>
    </location>
</feature>
<feature type="signal peptide" evidence="2">
    <location>
        <begin position="1"/>
        <end position="20"/>
    </location>
</feature>
<feature type="chain" id="PRO_5045120325" evidence="2">
    <location>
        <begin position="21"/>
        <end position="271"/>
    </location>
</feature>
<dbReference type="Proteomes" id="UP000823941">
    <property type="component" value="Chromosome 19"/>
</dbReference>
<evidence type="ECO:0000313" key="4">
    <source>
        <dbReference type="Proteomes" id="UP000823941"/>
    </source>
</evidence>
<proteinExistence type="predicted"/>
<feature type="compositionally biased region" description="Basic and acidic residues" evidence="1">
    <location>
        <begin position="39"/>
        <end position="48"/>
    </location>
</feature>
<gene>
    <name evidence="3" type="ORF">JYU34_014483</name>
</gene>
<evidence type="ECO:0000313" key="3">
    <source>
        <dbReference type="EMBL" id="KAG7301516.1"/>
    </source>
</evidence>
<name>A0ABQ7Q8J1_PLUXY</name>
<feature type="region of interest" description="Disordered" evidence="1">
    <location>
        <begin position="29"/>
        <end position="112"/>
    </location>
</feature>
<evidence type="ECO:0000256" key="1">
    <source>
        <dbReference type="SAM" id="MobiDB-lite"/>
    </source>
</evidence>
<keyword evidence="2" id="KW-0732">Signal</keyword>
<keyword evidence="4" id="KW-1185">Reference proteome</keyword>
<protein>
    <submittedName>
        <fullName evidence="3">Uncharacterized protein</fullName>
    </submittedName>
</protein>
<organism evidence="3 4">
    <name type="scientific">Plutella xylostella</name>
    <name type="common">Diamondback moth</name>
    <name type="synonym">Plutella maculipennis</name>
    <dbReference type="NCBI Taxonomy" id="51655"/>
    <lineage>
        <taxon>Eukaryota</taxon>
        <taxon>Metazoa</taxon>
        <taxon>Ecdysozoa</taxon>
        <taxon>Arthropoda</taxon>
        <taxon>Hexapoda</taxon>
        <taxon>Insecta</taxon>
        <taxon>Pterygota</taxon>
        <taxon>Neoptera</taxon>
        <taxon>Endopterygota</taxon>
        <taxon>Lepidoptera</taxon>
        <taxon>Glossata</taxon>
        <taxon>Ditrysia</taxon>
        <taxon>Yponomeutoidea</taxon>
        <taxon>Plutellidae</taxon>
        <taxon>Plutella</taxon>
    </lineage>
</organism>
<feature type="compositionally biased region" description="Basic and acidic residues" evidence="1">
    <location>
        <begin position="196"/>
        <end position="214"/>
    </location>
</feature>
<accession>A0ABQ7Q8J1</accession>
<feature type="compositionally biased region" description="Polar residues" evidence="1">
    <location>
        <begin position="97"/>
        <end position="112"/>
    </location>
</feature>
<reference evidence="3 4" key="1">
    <citation type="submission" date="2021-06" db="EMBL/GenBank/DDBJ databases">
        <title>A haploid diamondback moth (Plutella xylostella L.) genome assembly resolves 31 chromosomes and identifies a diamide resistance mutation.</title>
        <authorList>
            <person name="Ward C.M."/>
            <person name="Perry K.D."/>
            <person name="Baker G."/>
            <person name="Powis K."/>
            <person name="Heckel D.G."/>
            <person name="Baxter S.W."/>
        </authorList>
    </citation>
    <scope>NUCLEOTIDE SEQUENCE [LARGE SCALE GENOMIC DNA]</scope>
    <source>
        <strain evidence="3 4">LV</strain>
        <tissue evidence="3">Single pupa</tissue>
    </source>
</reference>
<feature type="region of interest" description="Disordered" evidence="1">
    <location>
        <begin position="196"/>
        <end position="232"/>
    </location>
</feature>
<sequence length="271" mass="30082">MRCYVIQSTVLNCAVLLVSASVTEVQDDSSDFLSFEDSGENKIEESSETRQPLTSPFPVLTSSASTTANSHSHSTIQSPTTESSLTTHSPASYRAASHSSTTTNSLKPHSPTTTPLEFSYVYNFDKRLCKQIGDRVLCGLHRNIQMSISNQYTEINGLERCRIRYGRVECGYENTTPVTPLSTLVYEYVTERADLRRQNKRSQDSHLEAPDAKESSLNGGNSRFAVKMNEGSSDNQEVFSTTSCASCSKTEEVTRCVEINERIVCTKKKIQ</sequence>
<evidence type="ECO:0000256" key="2">
    <source>
        <dbReference type="SAM" id="SignalP"/>
    </source>
</evidence>